<dbReference type="GO" id="GO:0016491">
    <property type="term" value="F:oxidoreductase activity"/>
    <property type="evidence" value="ECO:0007669"/>
    <property type="project" value="UniProtKB-KW"/>
</dbReference>
<dbReference type="CDD" id="cd05233">
    <property type="entry name" value="SDR_c"/>
    <property type="match status" value="1"/>
</dbReference>
<dbReference type="InterPro" id="IPR002347">
    <property type="entry name" value="SDR_fam"/>
</dbReference>
<name>A0A6F9DFP2_9ASCI</name>
<organism evidence="2">
    <name type="scientific">Phallusia mammillata</name>
    <dbReference type="NCBI Taxonomy" id="59560"/>
    <lineage>
        <taxon>Eukaryota</taxon>
        <taxon>Metazoa</taxon>
        <taxon>Chordata</taxon>
        <taxon>Tunicata</taxon>
        <taxon>Ascidiacea</taxon>
        <taxon>Phlebobranchia</taxon>
        <taxon>Ascidiidae</taxon>
        <taxon>Phallusia</taxon>
    </lineage>
</organism>
<proteinExistence type="evidence at transcript level"/>
<accession>A0A6F9DFP2</accession>
<reference evidence="2" key="1">
    <citation type="submission" date="2020-04" db="EMBL/GenBank/DDBJ databases">
        <authorList>
            <person name="Neveu A P."/>
        </authorList>
    </citation>
    <scope>NUCLEOTIDE SEQUENCE</scope>
    <source>
        <tissue evidence="2">Whole embryo</tissue>
    </source>
</reference>
<sequence length="133" mass="14032">MSGLLANKVAVVTGAASGIGKAVCSRFLVEGAKVLMVDKNQDLLSKTFDDFGHDHANSVKMFMGNVADETTAIDAFKTTSSQFSAPSTVLVNCAGGGISSPINKTTVQDFKTVVDANLLGVFIFTKHFLQNLE</sequence>
<dbReference type="AlphaFoldDB" id="A0A6F9DFP2"/>
<dbReference type="EMBL" id="LR785863">
    <property type="protein sequence ID" value="CAB3254297.1"/>
    <property type="molecule type" value="mRNA"/>
</dbReference>
<dbReference type="PANTHER" id="PTHR43658:SF8">
    <property type="entry name" value="17-BETA-HYDROXYSTEROID DEHYDROGENASE 14-RELATED"/>
    <property type="match status" value="1"/>
</dbReference>
<evidence type="ECO:0000256" key="1">
    <source>
        <dbReference type="ARBA" id="ARBA00023002"/>
    </source>
</evidence>
<evidence type="ECO:0000313" key="2">
    <source>
        <dbReference type="EMBL" id="CAB3254297.1"/>
    </source>
</evidence>
<gene>
    <name evidence="2" type="primary">Hsd17b8-001</name>
</gene>
<dbReference type="InterPro" id="IPR036291">
    <property type="entry name" value="NAD(P)-bd_dom_sf"/>
</dbReference>
<dbReference type="PRINTS" id="PR00081">
    <property type="entry name" value="GDHRDH"/>
</dbReference>
<dbReference type="SUPFAM" id="SSF51735">
    <property type="entry name" value="NAD(P)-binding Rossmann-fold domains"/>
    <property type="match status" value="1"/>
</dbReference>
<protein>
    <submittedName>
        <fullName evidence="2">Estradiol 17-beta-dehydrogenase 8-like</fullName>
    </submittedName>
</protein>
<dbReference type="Pfam" id="PF00106">
    <property type="entry name" value="adh_short"/>
    <property type="match status" value="1"/>
</dbReference>
<dbReference type="Gene3D" id="3.40.50.720">
    <property type="entry name" value="NAD(P)-binding Rossmann-like Domain"/>
    <property type="match status" value="1"/>
</dbReference>
<keyword evidence="1" id="KW-0560">Oxidoreductase</keyword>
<dbReference type="PANTHER" id="PTHR43658">
    <property type="entry name" value="SHORT-CHAIN DEHYDROGENASE/REDUCTASE"/>
    <property type="match status" value="1"/>
</dbReference>